<dbReference type="Pfam" id="PF05753">
    <property type="entry name" value="TRAP_beta"/>
    <property type="match status" value="1"/>
</dbReference>
<dbReference type="AlphaFoldDB" id="A0A812E1V5"/>
<name>A0A812E1V5_ACAPH</name>
<dbReference type="EMBL" id="CAHIKZ030004663">
    <property type="protein sequence ID" value="CAE1313646.1"/>
    <property type="molecule type" value="Genomic_DNA"/>
</dbReference>
<keyword evidence="3" id="KW-1185">Reference proteome</keyword>
<sequence>MEFVSTIRCSASFFPMTLIPCCGHLETVQVKDNELFISVTGEETEKTARLLSTKNVMNQYLVEGKDIIIEYKIYNVGESAATDVKLKEEGFPETDFTVVQGFLDVQWDRIAPKTNVSHAIVMKPLRYGFVNFTAAELTYLPREDAPERLVGYTSAPGKSGIINQKDFERRFSPHVLDWLVFAIMTLPSLGIPYMLWYSSKRKYDTSVSIYLYFYISIYLSIYLSI</sequence>
<feature type="transmembrane region" description="Helical" evidence="1">
    <location>
        <begin position="175"/>
        <end position="195"/>
    </location>
</feature>
<dbReference type="Proteomes" id="UP000597762">
    <property type="component" value="Unassembled WGS sequence"/>
</dbReference>
<organism evidence="2 3">
    <name type="scientific">Acanthosepion pharaonis</name>
    <name type="common">Pharaoh cuttlefish</name>
    <name type="synonym">Sepia pharaonis</name>
    <dbReference type="NCBI Taxonomy" id="158019"/>
    <lineage>
        <taxon>Eukaryota</taxon>
        <taxon>Metazoa</taxon>
        <taxon>Spiralia</taxon>
        <taxon>Lophotrochozoa</taxon>
        <taxon>Mollusca</taxon>
        <taxon>Cephalopoda</taxon>
        <taxon>Coleoidea</taxon>
        <taxon>Decapodiformes</taxon>
        <taxon>Sepiida</taxon>
        <taxon>Sepiina</taxon>
        <taxon>Sepiidae</taxon>
        <taxon>Acanthosepion</taxon>
    </lineage>
</organism>
<evidence type="ECO:0000256" key="1">
    <source>
        <dbReference type="SAM" id="Phobius"/>
    </source>
</evidence>
<dbReference type="PANTHER" id="PTHR12861:SF3">
    <property type="entry name" value="TRANSLOCON-ASSOCIATED PROTEIN SUBUNIT BETA"/>
    <property type="match status" value="1"/>
</dbReference>
<keyword evidence="1" id="KW-1133">Transmembrane helix</keyword>
<protein>
    <submittedName>
        <fullName evidence="2">SSR2</fullName>
    </submittedName>
</protein>
<proteinExistence type="predicted"/>
<gene>
    <name evidence="2" type="ORF">SPHA_64711</name>
</gene>
<dbReference type="OrthoDB" id="5860827at2759"/>
<dbReference type="PANTHER" id="PTHR12861">
    <property type="entry name" value="TRANSLOCON-ASSOCIATED PROTEIN, BETA SUBUNIT PRECURSOR TRAP-BETA SIGNAL SEQUENCE RECEPTOR BETA SUBUNIT"/>
    <property type="match status" value="1"/>
</dbReference>
<dbReference type="GO" id="GO:0005783">
    <property type="term" value="C:endoplasmic reticulum"/>
    <property type="evidence" value="ECO:0007669"/>
    <property type="project" value="TreeGrafter"/>
</dbReference>
<comment type="caution">
    <text evidence="2">The sequence shown here is derived from an EMBL/GenBank/DDBJ whole genome shotgun (WGS) entry which is preliminary data.</text>
</comment>
<evidence type="ECO:0000313" key="3">
    <source>
        <dbReference type="Proteomes" id="UP000597762"/>
    </source>
</evidence>
<feature type="transmembrane region" description="Helical" evidence="1">
    <location>
        <begin position="207"/>
        <end position="224"/>
    </location>
</feature>
<keyword evidence="1" id="KW-0812">Transmembrane</keyword>
<evidence type="ECO:0000313" key="2">
    <source>
        <dbReference type="EMBL" id="CAE1313646.1"/>
    </source>
</evidence>
<keyword evidence="1" id="KW-0472">Membrane</keyword>
<accession>A0A812E1V5</accession>
<reference evidence="2" key="1">
    <citation type="submission" date="2021-01" db="EMBL/GenBank/DDBJ databases">
        <authorList>
            <person name="Li R."/>
            <person name="Bekaert M."/>
        </authorList>
    </citation>
    <scope>NUCLEOTIDE SEQUENCE</scope>
    <source>
        <strain evidence="2">Farmed</strain>
    </source>
</reference>